<keyword evidence="6 9" id="KW-0378">Hydrolase</keyword>
<comment type="catalytic activity">
    <reaction evidence="9">
        <text>Release of signal peptides from bacterial membrane prolipoproteins. Hydrolyzes -Xaa-Yaa-Zaa-|-(S,diacylglyceryl)Cys-, in which Xaa is hydrophobic (preferably Leu), and Yaa (Ala or Ser) and Zaa (Gly or Ala) have small, neutral side chains.</text>
        <dbReference type="EC" id="3.4.23.36"/>
    </reaction>
</comment>
<dbReference type="Proteomes" id="UP000051562">
    <property type="component" value="Unassembled WGS sequence"/>
</dbReference>
<feature type="chain" id="PRO_5006204004" description="Lipoprotein signal peptidase" evidence="11">
    <location>
        <begin position="19"/>
        <end position="171"/>
    </location>
</feature>
<feature type="active site" evidence="9">
    <location>
        <position position="119"/>
    </location>
</feature>
<keyword evidence="4 9" id="KW-0812">Transmembrane</keyword>
<dbReference type="EMBL" id="LMAR01000019">
    <property type="protein sequence ID" value="KQK31629.1"/>
    <property type="molecule type" value="Genomic_DNA"/>
</dbReference>
<keyword evidence="8 9" id="KW-0472">Membrane</keyword>
<dbReference type="Pfam" id="PF01252">
    <property type="entry name" value="Peptidase_A8"/>
    <property type="match status" value="1"/>
</dbReference>
<reference evidence="12 13" key="1">
    <citation type="submission" date="2015-10" db="EMBL/GenBank/DDBJ databases">
        <title>Draft genome of Bosea thiooxidans.</title>
        <authorList>
            <person name="Wang X."/>
        </authorList>
    </citation>
    <scope>NUCLEOTIDE SEQUENCE [LARGE SCALE GENOMIC DNA]</scope>
    <source>
        <strain evidence="12 13">CGMCC 9174</strain>
    </source>
</reference>
<organism evidence="12 13">
    <name type="scientific">Bosea thiooxidans</name>
    <dbReference type="NCBI Taxonomy" id="53254"/>
    <lineage>
        <taxon>Bacteria</taxon>
        <taxon>Pseudomonadati</taxon>
        <taxon>Pseudomonadota</taxon>
        <taxon>Alphaproteobacteria</taxon>
        <taxon>Hyphomicrobiales</taxon>
        <taxon>Boseaceae</taxon>
        <taxon>Bosea</taxon>
    </lineage>
</organism>
<evidence type="ECO:0000256" key="8">
    <source>
        <dbReference type="ARBA" id="ARBA00023136"/>
    </source>
</evidence>
<evidence type="ECO:0000256" key="4">
    <source>
        <dbReference type="ARBA" id="ARBA00022692"/>
    </source>
</evidence>
<name>A0A0Q3I9X5_9HYPH</name>
<evidence type="ECO:0000256" key="7">
    <source>
        <dbReference type="ARBA" id="ARBA00022989"/>
    </source>
</evidence>
<feature type="signal peptide" evidence="11">
    <location>
        <begin position="1"/>
        <end position="18"/>
    </location>
</feature>
<evidence type="ECO:0000256" key="3">
    <source>
        <dbReference type="ARBA" id="ARBA00022670"/>
    </source>
</evidence>
<evidence type="ECO:0000313" key="12">
    <source>
        <dbReference type="EMBL" id="KQK31629.1"/>
    </source>
</evidence>
<dbReference type="PANTHER" id="PTHR33695:SF1">
    <property type="entry name" value="LIPOPROTEIN SIGNAL PEPTIDASE"/>
    <property type="match status" value="1"/>
</dbReference>
<evidence type="ECO:0000256" key="2">
    <source>
        <dbReference type="ARBA" id="ARBA00022475"/>
    </source>
</evidence>
<dbReference type="EC" id="3.4.23.36" evidence="9"/>
<comment type="pathway">
    <text evidence="9">Protein modification; lipoprotein biosynthesis (signal peptide cleavage).</text>
</comment>
<comment type="caution">
    <text evidence="12">The sequence shown here is derived from an EMBL/GenBank/DDBJ whole genome shotgun (WGS) entry which is preliminary data.</text>
</comment>
<protein>
    <recommendedName>
        <fullName evidence="9">Lipoprotein signal peptidase</fullName>
        <ecNumber evidence="9">3.4.23.36</ecNumber>
    </recommendedName>
    <alternativeName>
        <fullName evidence="9">Prolipoprotein signal peptidase</fullName>
    </alternativeName>
    <alternativeName>
        <fullName evidence="9">Signal peptidase II</fullName>
        <shortName evidence="9">SPase II</shortName>
    </alternativeName>
</protein>
<evidence type="ECO:0000256" key="9">
    <source>
        <dbReference type="HAMAP-Rule" id="MF_00161"/>
    </source>
</evidence>
<keyword evidence="7 9" id="KW-1133">Transmembrane helix</keyword>
<dbReference type="UniPathway" id="UPA00665"/>
<dbReference type="GO" id="GO:0005886">
    <property type="term" value="C:plasma membrane"/>
    <property type="evidence" value="ECO:0007669"/>
    <property type="project" value="UniProtKB-SubCell"/>
</dbReference>
<evidence type="ECO:0000256" key="5">
    <source>
        <dbReference type="ARBA" id="ARBA00022750"/>
    </source>
</evidence>
<dbReference type="PRINTS" id="PR00781">
    <property type="entry name" value="LIPOSIGPTASE"/>
</dbReference>
<gene>
    <name evidence="9" type="primary">lspA</name>
    <name evidence="12" type="ORF">ARD30_09315</name>
</gene>
<dbReference type="GO" id="GO:0004190">
    <property type="term" value="F:aspartic-type endopeptidase activity"/>
    <property type="evidence" value="ECO:0007669"/>
    <property type="project" value="UniProtKB-UniRule"/>
</dbReference>
<keyword evidence="2 9" id="KW-1003">Cell membrane</keyword>
<evidence type="ECO:0000256" key="10">
    <source>
        <dbReference type="RuleBase" id="RU004181"/>
    </source>
</evidence>
<sequence length="171" mass="18575">MQARMIRRVLAWAAFAMAADQATKWLILTKIMVPPRIIELTPFLNLRLGFNYGVSFGLGSEWLEAWPEALALLKLFAAVGLVVWAARSETRLEQVGLSLIAGGALGNALDRWRQGAVTDFIDLHWAGYHWPTFNGADIAISAGVSLILLASLMPLISRSAPSSTKLNGGSK</sequence>
<comment type="function">
    <text evidence="9">This protein specifically catalyzes the removal of signal peptides from prolipoproteins.</text>
</comment>
<comment type="subcellular location">
    <subcellularLocation>
        <location evidence="9">Cell membrane</location>
        <topology evidence="9">Multi-pass membrane protein</topology>
    </subcellularLocation>
</comment>
<evidence type="ECO:0000256" key="11">
    <source>
        <dbReference type="SAM" id="SignalP"/>
    </source>
</evidence>
<feature type="active site" evidence="9">
    <location>
        <position position="137"/>
    </location>
</feature>
<dbReference type="NCBIfam" id="TIGR00077">
    <property type="entry name" value="lspA"/>
    <property type="match status" value="1"/>
</dbReference>
<dbReference type="InterPro" id="IPR001872">
    <property type="entry name" value="Peptidase_A8"/>
</dbReference>
<evidence type="ECO:0000313" key="13">
    <source>
        <dbReference type="Proteomes" id="UP000051562"/>
    </source>
</evidence>
<proteinExistence type="inferred from homology"/>
<comment type="similarity">
    <text evidence="1 9 10">Belongs to the peptidase A8 family.</text>
</comment>
<accession>A0A0Q3I9X5</accession>
<keyword evidence="13" id="KW-1185">Reference proteome</keyword>
<dbReference type="AlphaFoldDB" id="A0A0Q3I9X5"/>
<dbReference type="HAMAP" id="MF_00161">
    <property type="entry name" value="LspA"/>
    <property type="match status" value="1"/>
</dbReference>
<keyword evidence="11" id="KW-0732">Signal</keyword>
<keyword evidence="5 9" id="KW-0064">Aspartyl protease</keyword>
<dbReference type="GO" id="GO:0006508">
    <property type="term" value="P:proteolysis"/>
    <property type="evidence" value="ECO:0007669"/>
    <property type="project" value="UniProtKB-KW"/>
</dbReference>
<dbReference type="PANTHER" id="PTHR33695">
    <property type="entry name" value="LIPOPROTEIN SIGNAL PEPTIDASE"/>
    <property type="match status" value="1"/>
</dbReference>
<evidence type="ECO:0000256" key="6">
    <source>
        <dbReference type="ARBA" id="ARBA00022801"/>
    </source>
</evidence>
<keyword evidence="3 9" id="KW-0645">Protease</keyword>
<evidence type="ECO:0000256" key="1">
    <source>
        <dbReference type="ARBA" id="ARBA00006139"/>
    </source>
</evidence>